<evidence type="ECO:0000313" key="2">
    <source>
        <dbReference type="EMBL" id="PSB01706.1"/>
    </source>
</evidence>
<name>A0A2T1C0B1_9CYAN</name>
<dbReference type="OrthoDB" id="4868247at2"/>
<dbReference type="Pfam" id="PF14345">
    <property type="entry name" value="GDYXXLXY"/>
    <property type="match status" value="1"/>
</dbReference>
<gene>
    <name evidence="2" type="ORF">C7B64_16870</name>
</gene>
<evidence type="ECO:0000256" key="1">
    <source>
        <dbReference type="SAM" id="Phobius"/>
    </source>
</evidence>
<protein>
    <submittedName>
        <fullName evidence="2">Membrane-anchored protein</fullName>
    </submittedName>
</protein>
<sequence length="200" mass="23041">MDSNNKWLTWRLWLPLVFQSAIIIAIPAQSFYTLMTGKTVVFKTVPVDPYDFLRGYSQTLSYDISSLNNLTKLPGKQELELNLNQGYTGQDEDIYVVLEPPKSTTSQPPQPWRAVKVSRKLPKSLPSNQIAVKGRHNYGNIKYGLESYYMPESLREEINREIRQATWGKNKQPIVVEAKVDAEGKAVIESFWIGDRHYRF</sequence>
<dbReference type="EMBL" id="PVWJ01000092">
    <property type="protein sequence ID" value="PSB01706.1"/>
    <property type="molecule type" value="Genomic_DNA"/>
</dbReference>
<dbReference type="RefSeq" id="WP_106289821.1">
    <property type="nucleotide sequence ID" value="NZ_CAWNTC010000120.1"/>
</dbReference>
<dbReference type="InterPro" id="IPR025833">
    <property type="entry name" value="GDYXXLXY"/>
</dbReference>
<organism evidence="2 3">
    <name type="scientific">Merismopedia glauca CCAP 1448/3</name>
    <dbReference type="NCBI Taxonomy" id="1296344"/>
    <lineage>
        <taxon>Bacteria</taxon>
        <taxon>Bacillati</taxon>
        <taxon>Cyanobacteriota</taxon>
        <taxon>Cyanophyceae</taxon>
        <taxon>Synechococcales</taxon>
        <taxon>Merismopediaceae</taxon>
        <taxon>Merismopedia</taxon>
    </lineage>
</organism>
<feature type="transmembrane region" description="Helical" evidence="1">
    <location>
        <begin position="12"/>
        <end position="34"/>
    </location>
</feature>
<comment type="caution">
    <text evidence="2">The sequence shown here is derived from an EMBL/GenBank/DDBJ whole genome shotgun (WGS) entry which is preliminary data.</text>
</comment>
<keyword evidence="3" id="KW-1185">Reference proteome</keyword>
<accession>A0A2T1C0B1</accession>
<proteinExistence type="predicted"/>
<keyword evidence="1" id="KW-1133">Transmembrane helix</keyword>
<dbReference type="AlphaFoldDB" id="A0A2T1C0B1"/>
<evidence type="ECO:0000313" key="3">
    <source>
        <dbReference type="Proteomes" id="UP000238762"/>
    </source>
</evidence>
<reference evidence="2 3" key="1">
    <citation type="submission" date="2018-02" db="EMBL/GenBank/DDBJ databases">
        <authorList>
            <person name="Cohen D.B."/>
            <person name="Kent A.D."/>
        </authorList>
    </citation>
    <scope>NUCLEOTIDE SEQUENCE [LARGE SCALE GENOMIC DNA]</scope>
    <source>
        <strain evidence="2 3">CCAP 1448/3</strain>
    </source>
</reference>
<dbReference type="Proteomes" id="UP000238762">
    <property type="component" value="Unassembled WGS sequence"/>
</dbReference>
<keyword evidence="1" id="KW-0472">Membrane</keyword>
<keyword evidence="1" id="KW-0812">Transmembrane</keyword>
<reference evidence="2 3" key="2">
    <citation type="submission" date="2018-03" db="EMBL/GenBank/DDBJ databases">
        <title>The ancient ancestry and fast evolution of plastids.</title>
        <authorList>
            <person name="Moore K.R."/>
            <person name="Magnabosco C."/>
            <person name="Momper L."/>
            <person name="Gold D.A."/>
            <person name="Bosak T."/>
            <person name="Fournier G.P."/>
        </authorList>
    </citation>
    <scope>NUCLEOTIDE SEQUENCE [LARGE SCALE GENOMIC DNA]</scope>
    <source>
        <strain evidence="2 3">CCAP 1448/3</strain>
    </source>
</reference>